<organism evidence="1 2">
    <name type="scientific">Enterobacter sp. (strain 638)</name>
    <dbReference type="NCBI Taxonomy" id="399742"/>
    <lineage>
        <taxon>Bacteria</taxon>
        <taxon>Pseudomonadati</taxon>
        <taxon>Pseudomonadota</taxon>
        <taxon>Gammaproteobacteria</taxon>
        <taxon>Enterobacterales</taxon>
        <taxon>Enterobacteriaceae</taxon>
        <taxon>Enterobacter</taxon>
    </lineage>
</organism>
<dbReference type="SUPFAM" id="SSF103642">
    <property type="entry name" value="Sec-C motif"/>
    <property type="match status" value="1"/>
</dbReference>
<dbReference type="Pfam" id="PF02810">
    <property type="entry name" value="SEC-C"/>
    <property type="match status" value="1"/>
</dbReference>
<keyword evidence="2" id="KW-1185">Reference proteome</keyword>
<dbReference type="KEGG" id="ent:Ent638_2211"/>
<proteinExistence type="predicted"/>
<gene>
    <name evidence="1" type="ordered locus">Ent638_2211</name>
</gene>
<sequence length="375" mass="43253">MVCQMERIGRNDACWCGSEKKYKKCHLGRDKQERFTRGEAQQVLKLFTTVSKCSVPDDLKHECQTRIVKAHTLSKGNSLKAISHEGHVLGLKHGFGGLERNDGRLTLERIGINQASTFTGFCSYHDKELFSCVEDMAFIGTKEQCTMLAYRPMMREFYVKKANYKVMGKTRDFDRGRSFVEQLAWAKMAQENIDGAKLSLSDLEYLKVRIEDSIKKHSYDCLNHMIINLNEVPAVMACGMHAPIVDIFGNEIQEITDQKDLRPAYIITNLLALDGNGYMIFSWLPEDDEVILKFVNSITYSKLDELGDRLTNYIFTFLENVFASELWWDSLGEKQERVKDLMMQGVRMHIYDLSLIKNESYNYNAISVKDFVRIF</sequence>
<dbReference type="Gene3D" id="3.10.450.50">
    <property type="match status" value="1"/>
</dbReference>
<evidence type="ECO:0000313" key="2">
    <source>
        <dbReference type="Proteomes" id="UP000000230"/>
    </source>
</evidence>
<evidence type="ECO:0000313" key="1">
    <source>
        <dbReference type="EMBL" id="ABP60886.1"/>
    </source>
</evidence>
<accession>A0A9J9KZW0</accession>
<name>A0A9J9KZW0_ENT38</name>
<dbReference type="EMBL" id="CP000653">
    <property type="protein sequence ID" value="ABP60886.1"/>
    <property type="molecule type" value="Genomic_DNA"/>
</dbReference>
<protein>
    <submittedName>
        <fullName evidence="1">SEC-C motif domain protein</fullName>
    </submittedName>
</protein>
<dbReference type="Proteomes" id="UP000000230">
    <property type="component" value="Chromosome"/>
</dbReference>
<reference evidence="2" key="1">
    <citation type="journal article" date="2010" name="PLoS Genet.">
        <title>Genome sequence of the plant growth promoting endophytic bacterium Enterobacter sp. 638.</title>
        <authorList>
            <person name="Taghavi S."/>
            <person name="van der Lelie D."/>
            <person name="Hoffman A."/>
            <person name="Zhang Y.B."/>
            <person name="Walla M.D."/>
            <person name="Vangronsveld J."/>
            <person name="Newman L."/>
            <person name="Monchy S."/>
        </authorList>
    </citation>
    <scope>NUCLEOTIDE SEQUENCE [LARGE SCALE GENOMIC DNA]</scope>
    <source>
        <strain evidence="2">638</strain>
    </source>
</reference>
<dbReference type="AlphaFoldDB" id="A0A9J9KZW0"/>
<dbReference type="InterPro" id="IPR004027">
    <property type="entry name" value="SEC_C_motif"/>
</dbReference>